<dbReference type="AlphaFoldDB" id="A0A1C0YP31"/>
<evidence type="ECO:0000313" key="2">
    <source>
        <dbReference type="Proteomes" id="UP000093482"/>
    </source>
</evidence>
<dbReference type="RefSeq" id="WP_066465468.1">
    <property type="nucleotide sequence ID" value="NZ_MATO01000049.1"/>
</dbReference>
<dbReference type="Proteomes" id="UP000093482">
    <property type="component" value="Unassembled WGS sequence"/>
</dbReference>
<dbReference type="OrthoDB" id="2990316at2"/>
<sequence>MKKDYGFFRSELKAKNVARYKVVGITTEIILDPDIFAKNDDVAIFLQSVYGLSFKDYILKSRTSVVSRVAKELCTADAKTLEDVRKKLLLFVNALLETDMKTVSVKKKKNSGGVDFGKWMRGITENL</sequence>
<keyword evidence="2" id="KW-1185">Reference proteome</keyword>
<reference evidence="1 2" key="1">
    <citation type="submission" date="2016-07" db="EMBL/GenBank/DDBJ databases">
        <title>Caryophanon latum genome sequencing.</title>
        <authorList>
            <person name="Verma A."/>
            <person name="Pal Y."/>
            <person name="Krishnamurthi S."/>
        </authorList>
    </citation>
    <scope>NUCLEOTIDE SEQUENCE [LARGE SCALE GENOMIC DNA]</scope>
    <source>
        <strain evidence="1 2">DSM 14151</strain>
    </source>
</reference>
<name>A0A1C0YP31_9BACL</name>
<comment type="caution">
    <text evidence="1">The sequence shown here is derived from an EMBL/GenBank/DDBJ whole genome shotgun (WGS) entry which is preliminary data.</text>
</comment>
<gene>
    <name evidence="1" type="ORF">A6K76_13240</name>
</gene>
<organism evidence="1 2">
    <name type="scientific">Caryophanon latum</name>
    <dbReference type="NCBI Taxonomy" id="33977"/>
    <lineage>
        <taxon>Bacteria</taxon>
        <taxon>Bacillati</taxon>
        <taxon>Bacillota</taxon>
        <taxon>Bacilli</taxon>
        <taxon>Bacillales</taxon>
        <taxon>Caryophanaceae</taxon>
        <taxon>Caryophanon</taxon>
    </lineage>
</organism>
<evidence type="ECO:0000313" key="1">
    <source>
        <dbReference type="EMBL" id="OCS88912.1"/>
    </source>
</evidence>
<proteinExistence type="predicted"/>
<accession>A0A1C0YP31</accession>
<protein>
    <submittedName>
        <fullName evidence="1">Uncharacterized protein</fullName>
    </submittedName>
</protein>
<dbReference type="EMBL" id="MATO01000049">
    <property type="protein sequence ID" value="OCS88912.1"/>
    <property type="molecule type" value="Genomic_DNA"/>
</dbReference>